<dbReference type="Pfam" id="PF07608">
    <property type="entry name" value="DUF1571"/>
    <property type="match status" value="1"/>
</dbReference>
<evidence type="ECO:0000313" key="3">
    <source>
        <dbReference type="EMBL" id="UOG72997.1"/>
    </source>
</evidence>
<evidence type="ECO:0000259" key="2">
    <source>
        <dbReference type="PROSITE" id="PS51782"/>
    </source>
</evidence>
<dbReference type="RefSeq" id="WP_243794674.1">
    <property type="nucleotide sequence ID" value="NZ_CP094669.1"/>
</dbReference>
<evidence type="ECO:0000256" key="1">
    <source>
        <dbReference type="SAM" id="SignalP"/>
    </source>
</evidence>
<feature type="chain" id="PRO_5046721534" evidence="1">
    <location>
        <begin position="29"/>
        <end position="289"/>
    </location>
</feature>
<dbReference type="PROSITE" id="PS51782">
    <property type="entry name" value="LYSM"/>
    <property type="match status" value="1"/>
</dbReference>
<feature type="domain" description="LysM" evidence="2">
    <location>
        <begin position="186"/>
        <end position="230"/>
    </location>
</feature>
<dbReference type="EMBL" id="CP094669">
    <property type="protein sequence ID" value="UOG72997.1"/>
    <property type="molecule type" value="Genomic_DNA"/>
</dbReference>
<accession>A0ABY4CSG1</accession>
<feature type="signal peptide" evidence="1">
    <location>
        <begin position="1"/>
        <end position="28"/>
    </location>
</feature>
<reference evidence="3 4" key="1">
    <citation type="submission" date="2022-03" db="EMBL/GenBank/DDBJ databases">
        <title>Hymenobactersp. isolated from the air.</title>
        <authorList>
            <person name="Won M."/>
            <person name="Kwon S.-W."/>
        </authorList>
    </citation>
    <scope>NUCLEOTIDE SEQUENCE [LARGE SCALE GENOMIC DNA]</scope>
    <source>
        <strain evidence="3 4">KACC 21982</strain>
    </source>
</reference>
<dbReference type="SUPFAM" id="SSF54106">
    <property type="entry name" value="LysM domain"/>
    <property type="match status" value="1"/>
</dbReference>
<proteinExistence type="predicted"/>
<dbReference type="Pfam" id="PF01476">
    <property type="entry name" value="LysM"/>
    <property type="match status" value="1"/>
</dbReference>
<dbReference type="SMART" id="SM00257">
    <property type="entry name" value="LysM"/>
    <property type="match status" value="1"/>
</dbReference>
<dbReference type="InterPro" id="IPR018392">
    <property type="entry name" value="LysM"/>
</dbReference>
<name>A0ABY4CSG1_9BACT</name>
<dbReference type="InterPro" id="IPR011465">
    <property type="entry name" value="DUF1571"/>
</dbReference>
<keyword evidence="4" id="KW-1185">Reference proteome</keyword>
<dbReference type="Gene3D" id="3.10.350.10">
    <property type="entry name" value="LysM domain"/>
    <property type="match status" value="1"/>
</dbReference>
<protein>
    <submittedName>
        <fullName evidence="3">DUF1571 domain-containing protein</fullName>
    </submittedName>
</protein>
<gene>
    <name evidence="3" type="ORF">MTX78_12765</name>
</gene>
<dbReference type="Proteomes" id="UP000831113">
    <property type="component" value="Chromosome"/>
</dbReference>
<evidence type="ECO:0000313" key="4">
    <source>
        <dbReference type="Proteomes" id="UP000831113"/>
    </source>
</evidence>
<organism evidence="3 4">
    <name type="scientific">Hymenobacter tibetensis</name>
    <dbReference type="NCBI Taxonomy" id="497967"/>
    <lineage>
        <taxon>Bacteria</taxon>
        <taxon>Pseudomonadati</taxon>
        <taxon>Bacteroidota</taxon>
        <taxon>Cytophagia</taxon>
        <taxon>Cytophagales</taxon>
        <taxon>Hymenobacteraceae</taxon>
        <taxon>Hymenobacter</taxon>
    </lineage>
</organism>
<dbReference type="InterPro" id="IPR036779">
    <property type="entry name" value="LysM_dom_sf"/>
</dbReference>
<dbReference type="CDD" id="cd00118">
    <property type="entry name" value="LysM"/>
    <property type="match status" value="1"/>
</dbReference>
<sequence length="289" mass="32450">MTRFFRLLAFLPLTAVALGTAFAPAAQAPADRITTEQLMNRLSNTIESLKTLRCNVRAQERLITGKYQSAQTSMKMTFNPQRIYLKNIKGVEVLWVAGQNDGDAWVYPNSFPYVTLSLDPNGSIMRRNQHHSALDAGFGTISDLIHGSSQRHDHSFERSFRYVGDSIILGRPCYVLRSNYPQFRYVPYKTVAGDTPARIADKFGCGEYRVMERNGISPGSAIAVGQTLQVPNGYGRRTIVCIDQKLMLPVIVDVHDDKGLFEKFEFSDIIANQPIPLAEFSKDYPAYKL</sequence>
<keyword evidence="1" id="KW-0732">Signal</keyword>